<feature type="domain" description="Glycosyltransferase subfamily 4-like N-terminal" evidence="2">
    <location>
        <begin position="17"/>
        <end position="170"/>
    </location>
</feature>
<accession>A0ABT9XGF7</accession>
<protein>
    <submittedName>
        <fullName evidence="3">Glycosyltransferase involved in cell wall biosynthesis</fullName>
    </submittedName>
</protein>
<dbReference type="Pfam" id="PF13439">
    <property type="entry name" value="Glyco_transf_4"/>
    <property type="match status" value="1"/>
</dbReference>
<dbReference type="Pfam" id="PF00534">
    <property type="entry name" value="Glycos_transf_1"/>
    <property type="match status" value="1"/>
</dbReference>
<dbReference type="EMBL" id="JAUSTP010000003">
    <property type="protein sequence ID" value="MDQ0188913.1"/>
    <property type="molecule type" value="Genomic_DNA"/>
</dbReference>
<organism evidence="3 4">
    <name type="scientific">Alicyclobacillus cycloheptanicus</name>
    <dbReference type="NCBI Taxonomy" id="1457"/>
    <lineage>
        <taxon>Bacteria</taxon>
        <taxon>Bacillati</taxon>
        <taxon>Bacillota</taxon>
        <taxon>Bacilli</taxon>
        <taxon>Bacillales</taxon>
        <taxon>Alicyclobacillaceae</taxon>
        <taxon>Alicyclobacillus</taxon>
    </lineage>
</organism>
<dbReference type="CDD" id="cd03822">
    <property type="entry name" value="GT4_mannosyltransferase-like"/>
    <property type="match status" value="1"/>
</dbReference>
<feature type="domain" description="Glycosyl transferase family 1" evidence="1">
    <location>
        <begin position="182"/>
        <end position="352"/>
    </location>
</feature>
<gene>
    <name evidence="3" type="ORF">J2S03_000727</name>
</gene>
<dbReference type="SUPFAM" id="SSF53756">
    <property type="entry name" value="UDP-Glycosyltransferase/glycogen phosphorylase"/>
    <property type="match status" value="1"/>
</dbReference>
<dbReference type="InterPro" id="IPR028098">
    <property type="entry name" value="Glyco_trans_4-like_N"/>
</dbReference>
<dbReference type="Gene3D" id="3.40.50.2000">
    <property type="entry name" value="Glycogen Phosphorylase B"/>
    <property type="match status" value="2"/>
</dbReference>
<sequence>MMIRVAHVSTYVPKKCGLATYTHHLRQGLREAAGGGQLTDIVIAMLGPDERQDAYVGADWFLRRDEPGDYEAVARRLNQSDIDLVALQHEFGIFGGEAGEYVLRFAEALQKPLVTTFHTVFETPVHPYRDIQKKLVERSDHIIVMSPRAISYLVNAYGVAASKITYLPHGTPGASARTNAQLRRSLGWEGRKVLLTFGLLSPGKGLELVLEALQHIAAEVPNVLYVIAGQTHPEILKRDGEHYREALQRMIEDRRIGEHVSMMNRYLSEADIVSLISACDVFVTPYPGMQQITSGTLAYAVGAGSVVASTPYAYARDLLKDFPDLLIPYGDVEAWSRTLTKLLQDDALLGRYQRQIAQIGQHMRWPNVARKHLELYRTLTARGTRRGVTGEAVSEGRERTVVSSSV</sequence>
<dbReference type="PANTHER" id="PTHR12526">
    <property type="entry name" value="GLYCOSYLTRANSFERASE"/>
    <property type="match status" value="1"/>
</dbReference>
<evidence type="ECO:0000313" key="4">
    <source>
        <dbReference type="Proteomes" id="UP001232973"/>
    </source>
</evidence>
<dbReference type="Proteomes" id="UP001232973">
    <property type="component" value="Unassembled WGS sequence"/>
</dbReference>
<reference evidence="3 4" key="1">
    <citation type="submission" date="2023-07" db="EMBL/GenBank/DDBJ databases">
        <title>Genomic Encyclopedia of Type Strains, Phase IV (KMG-IV): sequencing the most valuable type-strain genomes for metagenomic binning, comparative biology and taxonomic classification.</title>
        <authorList>
            <person name="Goeker M."/>
        </authorList>
    </citation>
    <scope>NUCLEOTIDE SEQUENCE [LARGE SCALE GENOMIC DNA]</scope>
    <source>
        <strain evidence="3 4">DSM 4006</strain>
    </source>
</reference>
<dbReference type="InterPro" id="IPR001296">
    <property type="entry name" value="Glyco_trans_1"/>
</dbReference>
<comment type="caution">
    <text evidence="3">The sequence shown here is derived from an EMBL/GenBank/DDBJ whole genome shotgun (WGS) entry which is preliminary data.</text>
</comment>
<keyword evidence="4" id="KW-1185">Reference proteome</keyword>
<name>A0ABT9XGF7_9BACL</name>
<evidence type="ECO:0000313" key="3">
    <source>
        <dbReference type="EMBL" id="MDQ0188913.1"/>
    </source>
</evidence>
<evidence type="ECO:0000259" key="1">
    <source>
        <dbReference type="Pfam" id="PF00534"/>
    </source>
</evidence>
<evidence type="ECO:0000259" key="2">
    <source>
        <dbReference type="Pfam" id="PF13439"/>
    </source>
</evidence>
<proteinExistence type="predicted"/>
<dbReference type="PANTHER" id="PTHR12526:SF572">
    <property type="entry name" value="BLL5144 PROTEIN"/>
    <property type="match status" value="1"/>
</dbReference>